<dbReference type="Pfam" id="PF00494">
    <property type="entry name" value="SQS_PSY"/>
    <property type="match status" value="1"/>
</dbReference>
<organism evidence="20">
    <name type="scientific">Rhopalosiphum padi</name>
    <name type="common">Bird cherry-oat aphid</name>
    <name type="synonym">Aphis padi</name>
    <dbReference type="NCBI Taxonomy" id="40932"/>
    <lineage>
        <taxon>Eukaryota</taxon>
        <taxon>Metazoa</taxon>
        <taxon>Ecdysozoa</taxon>
        <taxon>Arthropoda</taxon>
        <taxon>Hexapoda</taxon>
        <taxon>Insecta</taxon>
        <taxon>Pterygota</taxon>
        <taxon>Neoptera</taxon>
        <taxon>Paraneoptera</taxon>
        <taxon>Hemiptera</taxon>
        <taxon>Sternorrhyncha</taxon>
        <taxon>Aphidomorpha</taxon>
        <taxon>Aphidoidea</taxon>
        <taxon>Aphididae</taxon>
        <taxon>Aphidini</taxon>
        <taxon>Rhopalosiphum</taxon>
    </lineage>
</organism>
<evidence type="ECO:0000256" key="7">
    <source>
        <dbReference type="ARBA" id="ARBA00012242"/>
    </source>
</evidence>
<keyword evidence="15" id="KW-0413">Isomerase</keyword>
<evidence type="ECO:0000256" key="8">
    <source>
        <dbReference type="ARBA" id="ARBA00012396"/>
    </source>
</evidence>
<feature type="transmembrane region" description="Helical" evidence="19">
    <location>
        <begin position="165"/>
        <end position="185"/>
    </location>
</feature>
<evidence type="ECO:0000256" key="6">
    <source>
        <dbReference type="ARBA" id="ARBA00008406"/>
    </source>
</evidence>
<reference evidence="20" key="1">
    <citation type="submission" date="2024-06" db="EMBL/GenBank/DDBJ databases">
        <authorList>
            <person name="Liu M."/>
            <person name="Zhu B."/>
        </authorList>
    </citation>
    <scope>NUCLEOTIDE SEQUENCE</scope>
</reference>
<dbReference type="InterPro" id="IPR019845">
    <property type="entry name" value="Squalene/phytoene_synthase_CS"/>
</dbReference>
<keyword evidence="13 19" id="KW-1133">Transmembrane helix</keyword>
<dbReference type="EMBL" id="PP889926">
    <property type="protein sequence ID" value="XBS33991.1"/>
    <property type="molecule type" value="mRNA"/>
</dbReference>
<evidence type="ECO:0000256" key="18">
    <source>
        <dbReference type="ARBA" id="ARBA00029335"/>
    </source>
</evidence>
<dbReference type="GO" id="GO:0016020">
    <property type="term" value="C:membrane"/>
    <property type="evidence" value="ECO:0007669"/>
    <property type="project" value="UniProtKB-SubCell"/>
</dbReference>
<evidence type="ECO:0000256" key="16">
    <source>
        <dbReference type="ARBA" id="ARBA00023268"/>
    </source>
</evidence>
<dbReference type="InterPro" id="IPR008949">
    <property type="entry name" value="Isoprenoid_synthase_dom_sf"/>
</dbReference>
<dbReference type="PROSITE" id="PS01045">
    <property type="entry name" value="SQUALEN_PHYTOEN_SYN_2"/>
    <property type="match status" value="1"/>
</dbReference>
<dbReference type="SFLD" id="SFLDG01018">
    <property type="entry name" value="Squalene/Phytoene_Synthase_Lik"/>
    <property type="match status" value="1"/>
</dbReference>
<dbReference type="GO" id="GO:0016117">
    <property type="term" value="P:carotenoid biosynthetic process"/>
    <property type="evidence" value="ECO:0007669"/>
    <property type="project" value="UniProtKB-KW"/>
</dbReference>
<dbReference type="SFLD" id="SFLDS00005">
    <property type="entry name" value="Isoprenoid_Synthase_Type_I"/>
    <property type="match status" value="1"/>
</dbReference>
<dbReference type="EC" id="5.5.1.19" evidence="7"/>
<dbReference type="PANTHER" id="PTHR31480">
    <property type="entry name" value="BIFUNCTIONAL LYCOPENE CYCLASE/PHYTOENE SYNTHASE"/>
    <property type="match status" value="1"/>
</dbReference>
<evidence type="ECO:0000256" key="1">
    <source>
        <dbReference type="ARBA" id="ARBA00001805"/>
    </source>
</evidence>
<feature type="transmembrane region" description="Helical" evidence="19">
    <location>
        <begin position="271"/>
        <end position="290"/>
    </location>
</feature>
<evidence type="ECO:0000256" key="15">
    <source>
        <dbReference type="ARBA" id="ARBA00023235"/>
    </source>
</evidence>
<protein>
    <recommendedName>
        <fullName evidence="9">Bifunctional lycopene cyclase/phytoene synthase</fullName>
        <ecNumber evidence="8">2.5.1.32</ecNumber>
        <ecNumber evidence="7">5.5.1.19</ecNumber>
    </recommendedName>
</protein>
<feature type="transmembrane region" description="Helical" evidence="19">
    <location>
        <begin position="205"/>
        <end position="226"/>
    </location>
</feature>
<evidence type="ECO:0000256" key="10">
    <source>
        <dbReference type="ARBA" id="ARBA00022679"/>
    </source>
</evidence>
<feature type="transmembrane region" description="Helical" evidence="19">
    <location>
        <begin position="348"/>
        <end position="365"/>
    </location>
</feature>
<evidence type="ECO:0000256" key="3">
    <source>
        <dbReference type="ARBA" id="ARBA00005089"/>
    </source>
</evidence>
<dbReference type="NCBIfam" id="TIGR03462">
    <property type="entry name" value="CarR_dom_SF"/>
    <property type="match status" value="2"/>
</dbReference>
<evidence type="ECO:0000313" key="20">
    <source>
        <dbReference type="EMBL" id="XBS33991.1"/>
    </source>
</evidence>
<evidence type="ECO:0000256" key="2">
    <source>
        <dbReference type="ARBA" id="ARBA00004141"/>
    </source>
</evidence>
<evidence type="ECO:0000256" key="4">
    <source>
        <dbReference type="ARBA" id="ARBA00005172"/>
    </source>
</evidence>
<keyword evidence="14 19" id="KW-0472">Membrane</keyword>
<dbReference type="GO" id="GO:0004311">
    <property type="term" value="F:geranylgeranyl diphosphate synthase activity"/>
    <property type="evidence" value="ECO:0007669"/>
    <property type="project" value="InterPro"/>
</dbReference>
<evidence type="ECO:0000256" key="12">
    <source>
        <dbReference type="ARBA" id="ARBA00022746"/>
    </source>
</evidence>
<keyword evidence="11 19" id="KW-0812">Transmembrane</keyword>
<comment type="subcellular location">
    <subcellularLocation>
        <location evidence="2">Membrane</location>
        <topology evidence="2">Multi-pass membrane protein</topology>
    </subcellularLocation>
</comment>
<sequence length="730" mass="83764">MALDTSVCFIKLELVNDGLEVVDEFDVALHVVRALDAIKTMIVERIERECGGSGDINTYMSDNIVVEILQIGSGGDVVDRPEDLQDTAEVQAEDDPLPSEYIDSDDVDCPVAIRELGEEVSVLAVFGFCNMLTYKDVHLLYTLPVIGVLSLITRPFINRSEIFKIAFISAIAYVYITTLDNYIFFKGGWSYVPEKMLGVIGYVPIEEYMFFVIQTVLTSLWALLCVRWSTPCLNFNYDKHSYQLIRWIPITFLAIATVVGYIIAIPGQSTFYLGCVLWWVSPVVIFMWYGAGNFFVKKIIPCSFAIVVPTLYLCWVDQLALKQNIWHINEKIMLNIIYVIEDLPLEEAFFFFISNVIVVLAGTCFDKARGMIETYTLEYPQRFSINWAFIRQMFWAFVTSEYNMLQIVTGDIKESIAIIAIASKSFTAASFLFQSGIRLDLIILYSFCRVTDDMIDNEFDVEKKKRKFELTNNFINELFHDRKSDYDVGTKPQKLNIDWTTYESELTDVEMSCFRALSRIAFYLPRKPFEELLAGYKWDIEGRLIKNEDDLLLYSTYVAGSVGALCVYVMMYRCDNDKFELVENYDYVIKKAYQMGQALQLVNIARDIVTDSETLGRCYIPTEYMDDEDEEVKILCQEKKPRSLGDKKLKKYSTRMIHLANKQQLESVDAIKCLPRETRGSVLATTDIYRGLVSAIQSSPTYPARASLSKWNKIVIGLYSLYIKSIKYVI</sequence>
<comment type="catalytic activity">
    <reaction evidence="17">
        <text>gamma-carotene = all-trans-beta-carotene</text>
        <dbReference type="Rhea" id="RHEA:32239"/>
        <dbReference type="ChEBI" id="CHEBI:17579"/>
        <dbReference type="ChEBI" id="CHEBI:27740"/>
        <dbReference type="EC" id="5.5.1.19"/>
    </reaction>
</comment>
<evidence type="ECO:0000256" key="14">
    <source>
        <dbReference type="ARBA" id="ARBA00023136"/>
    </source>
</evidence>
<accession>A0AAU7P1J1</accession>
<dbReference type="Gene3D" id="1.10.600.10">
    <property type="entry name" value="Farnesyl Diphosphate Synthase"/>
    <property type="match status" value="1"/>
</dbReference>
<evidence type="ECO:0000256" key="13">
    <source>
        <dbReference type="ARBA" id="ARBA00022989"/>
    </source>
</evidence>
<dbReference type="InterPro" id="IPR017825">
    <property type="entry name" value="Lycopene_cyclase_dom"/>
</dbReference>
<feature type="transmembrane region" description="Helical" evidence="19">
    <location>
        <begin position="302"/>
        <end position="321"/>
    </location>
</feature>
<proteinExistence type="evidence at transcript level"/>
<dbReference type="SFLD" id="SFLDG01212">
    <property type="entry name" value="Phytoene_synthase_like"/>
    <property type="match status" value="1"/>
</dbReference>
<dbReference type="InterPro" id="IPR044843">
    <property type="entry name" value="Trans_IPPS_bact-type"/>
</dbReference>
<evidence type="ECO:0000256" key="17">
    <source>
        <dbReference type="ARBA" id="ARBA00029313"/>
    </source>
</evidence>
<dbReference type="SUPFAM" id="SSF48576">
    <property type="entry name" value="Terpenoid synthases"/>
    <property type="match status" value="1"/>
</dbReference>
<comment type="catalytic activity">
    <reaction evidence="18">
        <text>all-trans-lycopene = gamma-carotene</text>
        <dbReference type="Rhea" id="RHEA:32219"/>
        <dbReference type="ChEBI" id="CHEBI:15948"/>
        <dbReference type="ChEBI" id="CHEBI:27740"/>
        <dbReference type="EC" id="5.5.1.19"/>
    </reaction>
</comment>
<name>A0AAU7P1J1_RHOPD</name>
<evidence type="ECO:0000256" key="9">
    <source>
        <dbReference type="ARBA" id="ARBA00018909"/>
    </source>
</evidence>
<keyword evidence="12" id="KW-0125">Carotenoid biosynthesis</keyword>
<comment type="catalytic activity">
    <reaction evidence="1">
        <text>2 (2E,6E,10E)-geranylgeranyl diphosphate = 15-cis-phytoene + 2 diphosphate</text>
        <dbReference type="Rhea" id="RHEA:34475"/>
        <dbReference type="ChEBI" id="CHEBI:27787"/>
        <dbReference type="ChEBI" id="CHEBI:33019"/>
        <dbReference type="ChEBI" id="CHEBI:58756"/>
        <dbReference type="EC" id="2.5.1.32"/>
    </reaction>
</comment>
<dbReference type="GO" id="GO:0045436">
    <property type="term" value="F:lycopene beta cyclase activity"/>
    <property type="evidence" value="ECO:0007669"/>
    <property type="project" value="UniProtKB-ARBA"/>
</dbReference>
<keyword evidence="16" id="KW-0511">Multifunctional enzyme</keyword>
<comment type="similarity">
    <text evidence="5">In the N-terminal section; belongs to the lycopene beta-cyclase family.</text>
</comment>
<feature type="transmembrane region" description="Helical" evidence="19">
    <location>
        <begin position="247"/>
        <end position="265"/>
    </location>
</feature>
<evidence type="ECO:0000256" key="11">
    <source>
        <dbReference type="ARBA" id="ARBA00022692"/>
    </source>
</evidence>
<feature type="transmembrane region" description="Helical" evidence="19">
    <location>
        <begin position="551"/>
        <end position="571"/>
    </location>
</feature>
<feature type="transmembrane region" description="Helical" evidence="19">
    <location>
        <begin position="137"/>
        <end position="153"/>
    </location>
</feature>
<comment type="pathway">
    <text evidence="3">Carotenoid biosynthesis; beta-carotene biosynthesis.</text>
</comment>
<dbReference type="AlphaFoldDB" id="A0AAU7P1J1"/>
<dbReference type="InterPro" id="IPR002060">
    <property type="entry name" value="Squ/phyt_synthse"/>
</dbReference>
<dbReference type="EC" id="2.5.1.32" evidence="8"/>
<comment type="similarity">
    <text evidence="6">In the C-terminal section; belongs to the phytoene/squalene synthase family.</text>
</comment>
<evidence type="ECO:0000256" key="5">
    <source>
        <dbReference type="ARBA" id="ARBA00008247"/>
    </source>
</evidence>
<evidence type="ECO:0000256" key="19">
    <source>
        <dbReference type="SAM" id="Phobius"/>
    </source>
</evidence>
<keyword evidence="10" id="KW-0808">Transferase</keyword>
<dbReference type="GO" id="GO:0016872">
    <property type="term" value="F:intramolecular lyase activity"/>
    <property type="evidence" value="ECO:0007669"/>
    <property type="project" value="InterPro"/>
</dbReference>
<comment type="pathway">
    <text evidence="4">Carotenoid biosynthesis; phytoene biosynthesis; all-trans-phytoene from geranylgeranyl diphosphate: step 1/1.</text>
</comment>